<dbReference type="EMBL" id="CVRL01000021">
    <property type="protein sequence ID" value="CRL10942.1"/>
    <property type="molecule type" value="Genomic_DNA"/>
</dbReference>
<keyword evidence="2" id="KW-1185">Reference proteome</keyword>
<accession>A0A0H5D134</accession>
<dbReference type="Proteomes" id="UP000043764">
    <property type="component" value="Unassembled WGS sequence"/>
</dbReference>
<dbReference type="InterPro" id="IPR021466">
    <property type="entry name" value="Put_rhamnosyl_transferase"/>
</dbReference>
<dbReference type="STRING" id="481446.NIT7645_01999"/>
<evidence type="ECO:0000313" key="1">
    <source>
        <dbReference type="EMBL" id="CRL10942.1"/>
    </source>
</evidence>
<protein>
    <recommendedName>
        <fullName evidence="3">Rhamnosyl transferase</fullName>
    </recommendedName>
</protein>
<dbReference type="InterPro" id="IPR029044">
    <property type="entry name" value="Nucleotide-diphossugar_trans"/>
</dbReference>
<name>A0A0H5D134_9RHOB</name>
<dbReference type="Pfam" id="PF11316">
    <property type="entry name" value="Rhamno_transf"/>
    <property type="match status" value="1"/>
</dbReference>
<organism evidence="1 2">
    <name type="scientific">Phaeobacter italicus</name>
    <dbReference type="NCBI Taxonomy" id="481446"/>
    <lineage>
        <taxon>Bacteria</taxon>
        <taxon>Pseudomonadati</taxon>
        <taxon>Pseudomonadota</taxon>
        <taxon>Alphaproteobacteria</taxon>
        <taxon>Rhodobacterales</taxon>
        <taxon>Roseobacteraceae</taxon>
        <taxon>Phaeobacter</taxon>
    </lineage>
</organism>
<dbReference type="RefSeq" id="WP_050673270.1">
    <property type="nucleotide sequence ID" value="NZ_CVRL01000021.1"/>
</dbReference>
<evidence type="ECO:0008006" key="3">
    <source>
        <dbReference type="Google" id="ProtNLM"/>
    </source>
</evidence>
<dbReference type="AlphaFoldDB" id="A0A0H5D134"/>
<reference evidence="2" key="1">
    <citation type="submission" date="2015-05" db="EMBL/GenBank/DDBJ databases">
        <authorList>
            <person name="Rodrigo-Torres Lidia"/>
            <person name="Arahal R.David."/>
        </authorList>
    </citation>
    <scope>NUCLEOTIDE SEQUENCE [LARGE SCALE GENOMIC DNA]</scope>
    <source>
        <strain evidence="2">CECT 7321</strain>
    </source>
</reference>
<dbReference type="SUPFAM" id="SSF53448">
    <property type="entry name" value="Nucleotide-diphospho-sugar transferases"/>
    <property type="match status" value="1"/>
</dbReference>
<proteinExistence type="predicted"/>
<gene>
    <name evidence="1" type="ORF">NIT7321_01790</name>
</gene>
<sequence length="274" mass="30905">MTIDLSIVGVVRFSVLTSTYYSERFPTLEEKAAHLFSPERMELRLRVFERLCLRSIRRQTDQGFHLVVVTAEDMPVPYLERLHDLVGGADNITLLPVGASNHYGTLRRAYDLVPSRGASHRLLFRLDDDDAVDLDYIARNRRLAMGLIPLQGEQTPFILANNRGIYLRRTEGPDGPQDEIFDACEKAPLSVGAALVAPVGYGPNPYRFNHRKFAQHWNTFSDISVPGFVRTIHGDNKSSPAQMGITHKQSDAEIAADLKRHFDLTPQQLRDVLP</sequence>
<evidence type="ECO:0000313" key="2">
    <source>
        <dbReference type="Proteomes" id="UP000043764"/>
    </source>
</evidence>